<accession>A0A5B7FPT6</accession>
<proteinExistence type="predicted"/>
<gene>
    <name evidence="2" type="ORF">E2C01_040660</name>
</gene>
<dbReference type="AlphaFoldDB" id="A0A5B7FPT6"/>
<reference evidence="2 3" key="1">
    <citation type="submission" date="2019-05" db="EMBL/GenBank/DDBJ databases">
        <title>Another draft genome of Portunus trituberculatus and its Hox gene families provides insights of decapod evolution.</title>
        <authorList>
            <person name="Jeong J.-H."/>
            <person name="Song I."/>
            <person name="Kim S."/>
            <person name="Choi T."/>
            <person name="Kim D."/>
            <person name="Ryu S."/>
            <person name="Kim W."/>
        </authorList>
    </citation>
    <scope>NUCLEOTIDE SEQUENCE [LARGE SCALE GENOMIC DNA]</scope>
    <source>
        <tissue evidence="2">Muscle</tissue>
    </source>
</reference>
<sequence>MYRFITKLEKEGEVEVEEEEEEEEEEQEEEEVIPLSSSPFRARVGAGRGSWEAGRGTVPRELLMRKGRTTCPLSAIEGRLAR</sequence>
<comment type="caution">
    <text evidence="2">The sequence shown here is derived from an EMBL/GenBank/DDBJ whole genome shotgun (WGS) entry which is preliminary data.</text>
</comment>
<evidence type="ECO:0000313" key="3">
    <source>
        <dbReference type="Proteomes" id="UP000324222"/>
    </source>
</evidence>
<organism evidence="2 3">
    <name type="scientific">Portunus trituberculatus</name>
    <name type="common">Swimming crab</name>
    <name type="synonym">Neptunus trituberculatus</name>
    <dbReference type="NCBI Taxonomy" id="210409"/>
    <lineage>
        <taxon>Eukaryota</taxon>
        <taxon>Metazoa</taxon>
        <taxon>Ecdysozoa</taxon>
        <taxon>Arthropoda</taxon>
        <taxon>Crustacea</taxon>
        <taxon>Multicrustacea</taxon>
        <taxon>Malacostraca</taxon>
        <taxon>Eumalacostraca</taxon>
        <taxon>Eucarida</taxon>
        <taxon>Decapoda</taxon>
        <taxon>Pleocyemata</taxon>
        <taxon>Brachyura</taxon>
        <taxon>Eubrachyura</taxon>
        <taxon>Portunoidea</taxon>
        <taxon>Portunidae</taxon>
        <taxon>Portuninae</taxon>
        <taxon>Portunus</taxon>
    </lineage>
</organism>
<dbReference type="EMBL" id="VSRR010007456">
    <property type="protein sequence ID" value="MPC46928.1"/>
    <property type="molecule type" value="Genomic_DNA"/>
</dbReference>
<dbReference type="Proteomes" id="UP000324222">
    <property type="component" value="Unassembled WGS sequence"/>
</dbReference>
<name>A0A5B7FPT6_PORTR</name>
<evidence type="ECO:0000256" key="1">
    <source>
        <dbReference type="SAM" id="MobiDB-lite"/>
    </source>
</evidence>
<feature type="compositionally biased region" description="Acidic residues" evidence="1">
    <location>
        <begin position="14"/>
        <end position="32"/>
    </location>
</feature>
<keyword evidence="3" id="KW-1185">Reference proteome</keyword>
<evidence type="ECO:0000313" key="2">
    <source>
        <dbReference type="EMBL" id="MPC46928.1"/>
    </source>
</evidence>
<protein>
    <submittedName>
        <fullName evidence="2">Uncharacterized protein</fullName>
    </submittedName>
</protein>
<feature type="region of interest" description="Disordered" evidence="1">
    <location>
        <begin position="10"/>
        <end position="54"/>
    </location>
</feature>